<organism evidence="2 3">
    <name type="scientific">Paracholeplasma manati</name>
    <dbReference type="NCBI Taxonomy" id="591373"/>
    <lineage>
        <taxon>Bacteria</taxon>
        <taxon>Bacillati</taxon>
        <taxon>Mycoplasmatota</taxon>
        <taxon>Mollicutes</taxon>
        <taxon>Acholeplasmatales</taxon>
        <taxon>Acholeplasmataceae</taxon>
        <taxon>Paracholeplasma</taxon>
    </lineage>
</organism>
<keyword evidence="1" id="KW-1133">Transmembrane helix</keyword>
<accession>A0ABT2Y5B9</accession>
<evidence type="ECO:0000313" key="2">
    <source>
        <dbReference type="EMBL" id="MCV2231923.1"/>
    </source>
</evidence>
<keyword evidence="3" id="KW-1185">Reference proteome</keyword>
<keyword evidence="1" id="KW-0472">Membrane</keyword>
<evidence type="ECO:0000313" key="3">
    <source>
        <dbReference type="Proteomes" id="UP001177160"/>
    </source>
</evidence>
<keyword evidence="1" id="KW-0812">Transmembrane</keyword>
<dbReference type="EMBL" id="JAOVQM010000002">
    <property type="protein sequence ID" value="MCV2231923.1"/>
    <property type="molecule type" value="Genomic_DNA"/>
</dbReference>
<proteinExistence type="predicted"/>
<feature type="transmembrane region" description="Helical" evidence="1">
    <location>
        <begin position="12"/>
        <end position="30"/>
    </location>
</feature>
<protein>
    <recommendedName>
        <fullName evidence="4">PH domain-containing protein</fullName>
    </recommendedName>
</protein>
<name>A0ABT2Y5B9_9MOLU</name>
<evidence type="ECO:0008006" key="4">
    <source>
        <dbReference type="Google" id="ProtNLM"/>
    </source>
</evidence>
<comment type="caution">
    <text evidence="2">The sequence shown here is derived from an EMBL/GenBank/DDBJ whole genome shotgun (WGS) entry which is preliminary data.</text>
</comment>
<gene>
    <name evidence="2" type="ORF">N7548_03675</name>
</gene>
<sequence>MIRISQYSVTNIRMLFVIIFSPIIAIANFLPNVQEAWNFIVYLQILVSGWGIWVLIIILKGSRRKIIFTSNNIHITDLFHATKEFTWTQINGIEYNYRYIIKRYKIAFDKNYDFLFEANDKTIKKIIEICPVLEVKNQFKTMIS</sequence>
<dbReference type="Proteomes" id="UP001177160">
    <property type="component" value="Unassembled WGS sequence"/>
</dbReference>
<evidence type="ECO:0000256" key="1">
    <source>
        <dbReference type="SAM" id="Phobius"/>
    </source>
</evidence>
<reference evidence="2" key="1">
    <citation type="submission" date="2022-09" db="EMBL/GenBank/DDBJ databases">
        <title>Novel Mycoplasma species identified in domestic and wild animals.</title>
        <authorList>
            <person name="Volokhov D.V."/>
            <person name="Furtak V.A."/>
            <person name="Zagorodnyaya T.A."/>
        </authorList>
    </citation>
    <scope>NUCLEOTIDE SEQUENCE</scope>
    <source>
        <strain evidence="2">Oakley</strain>
    </source>
</reference>
<feature type="transmembrane region" description="Helical" evidence="1">
    <location>
        <begin position="36"/>
        <end position="59"/>
    </location>
</feature>
<dbReference type="RefSeq" id="WP_263608076.1">
    <property type="nucleotide sequence ID" value="NZ_JAOVQM010000002.1"/>
</dbReference>